<organism evidence="3">
    <name type="scientific">uncultured Desulfobacterium sp</name>
    <dbReference type="NCBI Taxonomy" id="201089"/>
    <lineage>
        <taxon>Bacteria</taxon>
        <taxon>Pseudomonadati</taxon>
        <taxon>Thermodesulfobacteriota</taxon>
        <taxon>Desulfobacteria</taxon>
        <taxon>Desulfobacterales</taxon>
        <taxon>Desulfobacteriaceae</taxon>
        <taxon>Desulfobacterium</taxon>
        <taxon>environmental samples</taxon>
    </lineage>
</organism>
<feature type="compositionally biased region" description="Polar residues" evidence="1">
    <location>
        <begin position="98"/>
        <end position="111"/>
    </location>
</feature>
<gene>
    <name evidence="3" type="ORF">N47_J06580</name>
</gene>
<evidence type="ECO:0000313" key="3">
    <source>
        <dbReference type="EMBL" id="CBX29677.1"/>
    </source>
</evidence>
<evidence type="ECO:0008006" key="4">
    <source>
        <dbReference type="Google" id="ProtNLM"/>
    </source>
</evidence>
<protein>
    <recommendedName>
        <fullName evidence="4">Lipoprotein</fullName>
    </recommendedName>
</protein>
<name>E1YGI3_9BACT</name>
<dbReference type="EMBL" id="FR695872">
    <property type="protein sequence ID" value="CBX29677.1"/>
    <property type="molecule type" value="Genomic_DNA"/>
</dbReference>
<reference evidence="3" key="1">
    <citation type="journal article" date="2011" name="Environ. Microbiol.">
        <title>Genomic insights into the metabolic potential of the polycyclic aromatic hydrocarbon degrading sulfate-reducing Deltaproteobacterium N47.</title>
        <authorList>
            <person name="Bergmann F."/>
            <person name="Selesi D."/>
            <person name="Weinmaier T."/>
            <person name="Tischler P."/>
            <person name="Rattei T."/>
            <person name="Meckenstock R.U."/>
        </authorList>
    </citation>
    <scope>NUCLEOTIDE SEQUENCE</scope>
</reference>
<feature type="signal peptide" evidence="2">
    <location>
        <begin position="1"/>
        <end position="20"/>
    </location>
</feature>
<feature type="chain" id="PRO_5003155257" description="Lipoprotein" evidence="2">
    <location>
        <begin position="21"/>
        <end position="111"/>
    </location>
</feature>
<sequence length="111" mass="11808">MFKKYLIILCCIFIIPVTFAGYCRGDDFDDGISTATDDNVSADDELGKKDSNINFIVLDAMAAAKMKAKQGDQAASGKSSSGDITGDKNENSVVVGPGTQTGNIYNIQVMK</sequence>
<evidence type="ECO:0000256" key="1">
    <source>
        <dbReference type="SAM" id="MobiDB-lite"/>
    </source>
</evidence>
<accession>E1YGI3</accession>
<proteinExistence type="predicted"/>
<keyword evidence="2" id="KW-0732">Signal</keyword>
<feature type="region of interest" description="Disordered" evidence="1">
    <location>
        <begin position="70"/>
        <end position="111"/>
    </location>
</feature>
<evidence type="ECO:0000256" key="2">
    <source>
        <dbReference type="SAM" id="SignalP"/>
    </source>
</evidence>
<dbReference type="AlphaFoldDB" id="E1YGI3"/>